<feature type="compositionally biased region" description="Basic and acidic residues" evidence="1">
    <location>
        <begin position="127"/>
        <end position="136"/>
    </location>
</feature>
<dbReference type="EMBL" id="HBGU01062126">
    <property type="protein sequence ID" value="CAD9518739.1"/>
    <property type="molecule type" value="Transcribed_RNA"/>
</dbReference>
<feature type="compositionally biased region" description="Basic and acidic residues" evidence="1">
    <location>
        <begin position="72"/>
        <end position="84"/>
    </location>
</feature>
<evidence type="ECO:0000313" key="2">
    <source>
        <dbReference type="EMBL" id="CAD9518739.1"/>
    </source>
</evidence>
<evidence type="ECO:0008006" key="3">
    <source>
        <dbReference type="Google" id="ProtNLM"/>
    </source>
</evidence>
<proteinExistence type="predicted"/>
<evidence type="ECO:0000256" key="1">
    <source>
        <dbReference type="SAM" id="MobiDB-lite"/>
    </source>
</evidence>
<gene>
    <name evidence="2" type="ORF">CBRE1094_LOCUS33862</name>
</gene>
<name>A0A7S2IH08_9EUKA</name>
<feature type="region of interest" description="Disordered" evidence="1">
    <location>
        <begin position="39"/>
        <end position="150"/>
    </location>
</feature>
<feature type="compositionally biased region" description="Polar residues" evidence="1">
    <location>
        <begin position="61"/>
        <end position="70"/>
    </location>
</feature>
<dbReference type="AlphaFoldDB" id="A0A7S2IH08"/>
<accession>A0A7S2IH08</accession>
<sequence length="150" mass="16253">MDANVRAALTNLKGMLDEGFVSQGEYNERRKAILDKATGVQTKAEAATGRTSVFDRLRPSEPSTARSGASRSADEEGKWSHDGFDSLYGGGSSNRQQKRAVTVVGSKTKGGAKSQQDLRAKLTGRIQKGDLREKLGQGRRGTKLPEQCPW</sequence>
<reference evidence="2" key="1">
    <citation type="submission" date="2021-01" db="EMBL/GenBank/DDBJ databases">
        <authorList>
            <person name="Corre E."/>
            <person name="Pelletier E."/>
            <person name="Niang G."/>
            <person name="Scheremetjew M."/>
            <person name="Finn R."/>
            <person name="Kale V."/>
            <person name="Holt S."/>
            <person name="Cochrane G."/>
            <person name="Meng A."/>
            <person name="Brown T."/>
            <person name="Cohen L."/>
        </authorList>
    </citation>
    <scope>NUCLEOTIDE SEQUENCE</scope>
    <source>
        <strain evidence="2">UTEX LB 985</strain>
    </source>
</reference>
<protein>
    <recommendedName>
        <fullName evidence="3">SHOCT domain-containing protein</fullName>
    </recommendedName>
</protein>
<organism evidence="2">
    <name type="scientific">Haptolina brevifila</name>
    <dbReference type="NCBI Taxonomy" id="156173"/>
    <lineage>
        <taxon>Eukaryota</taxon>
        <taxon>Haptista</taxon>
        <taxon>Haptophyta</taxon>
        <taxon>Prymnesiophyceae</taxon>
        <taxon>Prymnesiales</taxon>
        <taxon>Prymnesiaceae</taxon>
        <taxon>Haptolina</taxon>
    </lineage>
</organism>